<dbReference type="InterPro" id="IPR035396">
    <property type="entry name" value="Bac_rhamnosid6H"/>
</dbReference>
<dbReference type="RefSeq" id="WP_155840800.1">
    <property type="nucleotide sequence ID" value="NZ_BAAAIA010000006.1"/>
</dbReference>
<protein>
    <submittedName>
        <fullName evidence="2">Bacterial alpha-L-rhamnosidase</fullName>
    </submittedName>
</protein>
<accession>A0A7C9LFF8</accession>
<evidence type="ECO:0000313" key="2">
    <source>
        <dbReference type="EMBL" id="MUN06155.1"/>
    </source>
</evidence>
<dbReference type="InterPro" id="IPR012341">
    <property type="entry name" value="6hp_glycosidase-like_sf"/>
</dbReference>
<dbReference type="OrthoDB" id="9815108at2"/>
<gene>
    <name evidence="2" type="ORF">GLX25_03360</name>
</gene>
<dbReference type="AlphaFoldDB" id="A0A7C9LFF8"/>
<dbReference type="GO" id="GO:0005975">
    <property type="term" value="P:carbohydrate metabolic process"/>
    <property type="evidence" value="ECO:0007669"/>
    <property type="project" value="InterPro"/>
</dbReference>
<dbReference type="Pfam" id="PF17389">
    <property type="entry name" value="Bac_rhamnosid6H"/>
    <property type="match status" value="1"/>
</dbReference>
<dbReference type="PANTHER" id="PTHR34987:SF6">
    <property type="entry name" value="ALPHA-L-RHAMNOSIDASE SIX-HAIRPIN GLYCOSIDASE DOMAIN-CONTAINING PROTEIN"/>
    <property type="match status" value="1"/>
</dbReference>
<evidence type="ECO:0000313" key="3">
    <source>
        <dbReference type="Proteomes" id="UP000480122"/>
    </source>
</evidence>
<organism evidence="2 3">
    <name type="scientific">Agromyces luteolus</name>
    <dbReference type="NCBI Taxonomy" id="88373"/>
    <lineage>
        <taxon>Bacteria</taxon>
        <taxon>Bacillati</taxon>
        <taxon>Actinomycetota</taxon>
        <taxon>Actinomycetes</taxon>
        <taxon>Micrococcales</taxon>
        <taxon>Microbacteriaceae</taxon>
        <taxon>Agromyces</taxon>
    </lineage>
</organism>
<proteinExistence type="predicted"/>
<reference evidence="2 3" key="1">
    <citation type="submission" date="2019-11" db="EMBL/GenBank/DDBJ databases">
        <title>Agromyces kandeliae sp. nov., isolated from mangrove soil.</title>
        <authorList>
            <person name="Wang R."/>
        </authorList>
    </citation>
    <scope>NUCLEOTIDE SEQUENCE [LARGE SCALE GENOMIC DNA]</scope>
    <source>
        <strain evidence="2 3">JCM 11431</strain>
    </source>
</reference>
<dbReference type="PANTHER" id="PTHR34987">
    <property type="entry name" value="C, PUTATIVE (AFU_ORTHOLOGUE AFUA_3G02880)-RELATED"/>
    <property type="match status" value="1"/>
</dbReference>
<comment type="caution">
    <text evidence="2">The sequence shown here is derived from an EMBL/GenBank/DDBJ whole genome shotgun (WGS) entry which is preliminary data.</text>
</comment>
<feature type="domain" description="Alpha-L-rhamnosidase six-hairpin glycosidase" evidence="1">
    <location>
        <begin position="284"/>
        <end position="616"/>
    </location>
</feature>
<name>A0A7C9LFF8_9MICO</name>
<dbReference type="EMBL" id="WODA01000004">
    <property type="protein sequence ID" value="MUN06155.1"/>
    <property type="molecule type" value="Genomic_DNA"/>
</dbReference>
<dbReference type="InterPro" id="IPR008928">
    <property type="entry name" value="6-hairpin_glycosidase_sf"/>
</dbReference>
<dbReference type="Gene3D" id="2.60.420.10">
    <property type="entry name" value="Maltose phosphorylase, domain 3"/>
    <property type="match status" value="1"/>
</dbReference>
<sequence>MPQQPPRSIDELRRWVRTRSPQPFDDADVVPRAADRAWAYGRDQYELALLGRLVDDGFAANRHVHYPRNHGRPAQHVRFRAVTTAAVLVTVRVAGRAEVSVRADAAGPASLATGVVVVGDDLRFEVPVVGTVVEFHVVARTGDAPALGIPAAAALADWAASVDDGPWESIALRPGGERPPHLEAPGHVEVAVARRPDGLYDAGAPLLGTPVLPRGPQPVVGSGESEAEALAEETDRETRHDVIRVEEGWATRHPLGFRYLSIGADAAPPEVRVRAEVTPIARPGAFACSDDRLTRVWAAAQYTLRVCDQGLMIDGIKRDRMPWAGDQALSTLANAFALGDGGVVADGLVALGRPDHGYVNGIADYSLWWVVNADLYVRYFGDRGFAEREAAHVDAFVADLARFADDRGVFRPEAQRGGFVDSGPGSVFLDWGLAIEHGRDPVALQMLWCWALRSAARLLDRVEHAGAARWSALADLVESTVRSSGWLAETDRWADYLGADATTSSPAPYANFLAVLAGLHSDGVPDGVASSIRTGTAGTPFMTAFRLRARLAAGEHDAVLEEIERIWGAMLDAGPGTFWEEGPSGGDDLAMYGRPFGRSLCHAWSAGPAALIPEAVLGLRPLDDGWTRFEVEPRLGGLEWASAVVPTPLGDLFVHADAEGVTVQVPAGATLVRGERVEVGPAVVEFGAIPQR</sequence>
<evidence type="ECO:0000259" key="1">
    <source>
        <dbReference type="Pfam" id="PF17389"/>
    </source>
</evidence>
<dbReference type="Proteomes" id="UP000480122">
    <property type="component" value="Unassembled WGS sequence"/>
</dbReference>
<keyword evidence="3" id="KW-1185">Reference proteome</keyword>
<dbReference type="Gene3D" id="1.50.10.10">
    <property type="match status" value="1"/>
</dbReference>
<dbReference type="SUPFAM" id="SSF48208">
    <property type="entry name" value="Six-hairpin glycosidases"/>
    <property type="match status" value="1"/>
</dbReference>